<evidence type="ECO:0000256" key="2">
    <source>
        <dbReference type="ARBA" id="ARBA00022723"/>
    </source>
</evidence>
<comment type="subcellular location">
    <subcellularLocation>
        <location evidence="1">Nucleus</location>
    </subcellularLocation>
</comment>
<organism evidence="10 11">
    <name type="scientific">Marmota monax</name>
    <name type="common">Woodchuck</name>
    <dbReference type="NCBI Taxonomy" id="9995"/>
    <lineage>
        <taxon>Eukaryota</taxon>
        <taxon>Metazoa</taxon>
        <taxon>Chordata</taxon>
        <taxon>Craniata</taxon>
        <taxon>Vertebrata</taxon>
        <taxon>Euteleostomi</taxon>
        <taxon>Mammalia</taxon>
        <taxon>Eutheria</taxon>
        <taxon>Euarchontoglires</taxon>
        <taxon>Glires</taxon>
        <taxon>Rodentia</taxon>
        <taxon>Sciuromorpha</taxon>
        <taxon>Sciuridae</taxon>
        <taxon>Xerinae</taxon>
        <taxon>Marmotini</taxon>
        <taxon>Marmota</taxon>
    </lineage>
</organism>
<name>A0A5E4CV61_MARMO</name>
<dbReference type="Pfam" id="PF00412">
    <property type="entry name" value="LIM"/>
    <property type="match status" value="1"/>
</dbReference>
<reference evidence="9" key="2">
    <citation type="submission" date="2020-08" db="EMBL/GenBank/DDBJ databases">
        <authorList>
            <person name="Shumante A."/>
            <person name="Zimin A.V."/>
            <person name="Puiu D."/>
            <person name="Salzberg S.L."/>
        </authorList>
    </citation>
    <scope>NUCLEOTIDE SEQUENCE</scope>
    <source>
        <strain evidence="9">WC2-LM</strain>
        <tissue evidence="9">Liver</tissue>
    </source>
</reference>
<keyword evidence="4 6" id="KW-0440">LIM domain</keyword>
<dbReference type="PANTHER" id="PTHR24206">
    <property type="entry name" value="OS06G0237300 PROTEIN"/>
    <property type="match status" value="1"/>
</dbReference>
<dbReference type="EMBL" id="WJEC01008458">
    <property type="protein sequence ID" value="KAF7462102.1"/>
    <property type="molecule type" value="Genomic_DNA"/>
</dbReference>
<dbReference type="SMART" id="SM00132">
    <property type="entry name" value="LIM"/>
    <property type="match status" value="1"/>
</dbReference>
<evidence type="ECO:0000313" key="11">
    <source>
        <dbReference type="Proteomes" id="UP000335636"/>
    </source>
</evidence>
<dbReference type="GO" id="GO:0005634">
    <property type="term" value="C:nucleus"/>
    <property type="evidence" value="ECO:0007669"/>
    <property type="project" value="UniProtKB-SubCell"/>
</dbReference>
<feature type="compositionally biased region" description="Basic and acidic residues" evidence="7">
    <location>
        <begin position="164"/>
        <end position="186"/>
    </location>
</feature>
<feature type="domain" description="LIM zinc-binding" evidence="8">
    <location>
        <begin position="93"/>
        <end position="155"/>
    </location>
</feature>
<dbReference type="Gene3D" id="2.10.110.10">
    <property type="entry name" value="Cysteine Rich Protein"/>
    <property type="match status" value="1"/>
</dbReference>
<dbReference type="FunFam" id="2.10.110.10:FF:000043">
    <property type="entry name" value="protein-methionine sulfoxide oxidase MICAL3 isoform X2"/>
    <property type="match status" value="1"/>
</dbReference>
<keyword evidence="5" id="KW-0539">Nucleus</keyword>
<dbReference type="Proteomes" id="UP000335636">
    <property type="component" value="Unassembled WGS sequence"/>
</dbReference>
<dbReference type="EMBL" id="CABDUW010001959">
    <property type="protein sequence ID" value="VTJ84812.1"/>
    <property type="molecule type" value="Genomic_DNA"/>
</dbReference>
<evidence type="ECO:0000256" key="4">
    <source>
        <dbReference type="ARBA" id="ARBA00023038"/>
    </source>
</evidence>
<keyword evidence="2 6" id="KW-0479">Metal-binding</keyword>
<keyword evidence="11" id="KW-1185">Reference proteome</keyword>
<evidence type="ECO:0000256" key="3">
    <source>
        <dbReference type="ARBA" id="ARBA00022833"/>
    </source>
</evidence>
<dbReference type="Proteomes" id="UP000662637">
    <property type="component" value="Unassembled WGS sequence"/>
</dbReference>
<feature type="region of interest" description="Disordered" evidence="7">
    <location>
        <begin position="1"/>
        <end position="27"/>
    </location>
</feature>
<sequence length="302" mass="34582">MTPAPSDPPTQSQSSQSGEEALSLPRDRYQEPLSLQQRCQRQTRVQDVPVVQFGVSQHPGLAPEDSLDLTHCSSVPPQESVRKVFPLNLGGSDTCYFCKKRVYVMERLSAEGHFFHRECFRCSVCATTLHLAAYTFDCDEGKFYCKPHFSHYKTNSKQRKRRAELKQQREKEGTWQEQEVPQRDTPTESSCAVAAIGTPEGSPPGISTSFFRRALSWPLRLQRDLLHLPWGLLNWMQGLLQAAGLHFRDNAYNYCYMYELLSLGLPLLWAFAEVLATMYRESEDSLESIRSWVLRCIPIKLQ</sequence>
<protein>
    <recommendedName>
        <fullName evidence="8">LIM zinc-binding domain-containing protein</fullName>
    </recommendedName>
</protein>
<evidence type="ECO:0000313" key="10">
    <source>
        <dbReference type="EMBL" id="VTJ84812.1"/>
    </source>
</evidence>
<proteinExistence type="predicted"/>
<evidence type="ECO:0000256" key="1">
    <source>
        <dbReference type="ARBA" id="ARBA00004123"/>
    </source>
</evidence>
<dbReference type="InterPro" id="IPR001781">
    <property type="entry name" value="Znf_LIM"/>
</dbReference>
<evidence type="ECO:0000313" key="9">
    <source>
        <dbReference type="EMBL" id="KAF7462102.1"/>
    </source>
</evidence>
<dbReference type="CDD" id="cd09439">
    <property type="entry name" value="LIM_Mical"/>
    <property type="match status" value="1"/>
</dbReference>
<gene>
    <name evidence="9" type="ORF">GHT09_013158</name>
    <name evidence="10" type="ORF">MONAX_5E004031</name>
</gene>
<dbReference type="SUPFAM" id="SSF57716">
    <property type="entry name" value="Glucocorticoid receptor-like (DNA-binding domain)"/>
    <property type="match status" value="2"/>
</dbReference>
<dbReference type="AlphaFoldDB" id="A0A5E4CV61"/>
<evidence type="ECO:0000256" key="6">
    <source>
        <dbReference type="PROSITE-ProRule" id="PRU00125"/>
    </source>
</evidence>
<feature type="region of interest" description="Disordered" evidence="7">
    <location>
        <begin position="156"/>
        <end position="187"/>
    </location>
</feature>
<evidence type="ECO:0000256" key="7">
    <source>
        <dbReference type="SAM" id="MobiDB-lite"/>
    </source>
</evidence>
<accession>A0A5E4CV61</accession>
<dbReference type="GO" id="GO:0046872">
    <property type="term" value="F:metal ion binding"/>
    <property type="evidence" value="ECO:0007669"/>
    <property type="project" value="UniProtKB-KW"/>
</dbReference>
<keyword evidence="3 6" id="KW-0862">Zinc</keyword>
<dbReference type="PROSITE" id="PS00478">
    <property type="entry name" value="LIM_DOMAIN_1"/>
    <property type="match status" value="1"/>
</dbReference>
<evidence type="ECO:0000259" key="8">
    <source>
        <dbReference type="PROSITE" id="PS50023"/>
    </source>
</evidence>
<evidence type="ECO:0000256" key="5">
    <source>
        <dbReference type="ARBA" id="ARBA00023242"/>
    </source>
</evidence>
<dbReference type="PROSITE" id="PS50023">
    <property type="entry name" value="LIM_DOMAIN_2"/>
    <property type="match status" value="1"/>
</dbReference>
<reference evidence="10 11" key="1">
    <citation type="submission" date="2019-04" db="EMBL/GenBank/DDBJ databases">
        <authorList>
            <person name="Alioto T."/>
            <person name="Alioto T."/>
        </authorList>
    </citation>
    <scope>NUCLEOTIDE SEQUENCE [LARGE SCALE GENOMIC DNA]</scope>
</reference>